<accession>A0A4D7BH41</accession>
<evidence type="ECO:0000259" key="6">
    <source>
        <dbReference type="PROSITE" id="PS50977"/>
    </source>
</evidence>
<dbReference type="KEGG" id="pstg:E8M01_24870"/>
<dbReference type="PANTHER" id="PTHR30055:SF238">
    <property type="entry name" value="MYCOFACTOCIN BIOSYNTHESIS TRANSCRIPTIONAL REGULATOR MFTR-RELATED"/>
    <property type="match status" value="1"/>
</dbReference>
<dbReference type="PROSITE" id="PS01081">
    <property type="entry name" value="HTH_TETR_1"/>
    <property type="match status" value="1"/>
</dbReference>
<feature type="compositionally biased region" description="Basic and acidic residues" evidence="5">
    <location>
        <begin position="16"/>
        <end position="34"/>
    </location>
</feature>
<dbReference type="Gene3D" id="1.10.357.10">
    <property type="entry name" value="Tetracycline Repressor, domain 2"/>
    <property type="match status" value="1"/>
</dbReference>
<dbReference type="InterPro" id="IPR041347">
    <property type="entry name" value="MftR_C"/>
</dbReference>
<dbReference type="Proteomes" id="UP000298781">
    <property type="component" value="Chromosome"/>
</dbReference>
<dbReference type="InterPro" id="IPR050109">
    <property type="entry name" value="HTH-type_TetR-like_transc_reg"/>
</dbReference>
<evidence type="ECO:0000256" key="1">
    <source>
        <dbReference type="ARBA" id="ARBA00023015"/>
    </source>
</evidence>
<dbReference type="InterPro" id="IPR009057">
    <property type="entry name" value="Homeodomain-like_sf"/>
</dbReference>
<evidence type="ECO:0000313" key="8">
    <source>
        <dbReference type="Proteomes" id="UP000298781"/>
    </source>
</evidence>
<dbReference type="InterPro" id="IPR023772">
    <property type="entry name" value="DNA-bd_HTH_TetR-type_CS"/>
</dbReference>
<feature type="region of interest" description="Disordered" evidence="5">
    <location>
        <begin position="1"/>
        <end position="42"/>
    </location>
</feature>
<dbReference type="Gene3D" id="1.10.10.60">
    <property type="entry name" value="Homeodomain-like"/>
    <property type="match status" value="1"/>
</dbReference>
<keyword evidence="3" id="KW-0804">Transcription</keyword>
<feature type="domain" description="HTH tetR-type" evidence="6">
    <location>
        <begin position="39"/>
        <end position="99"/>
    </location>
</feature>
<sequence>MIGRRRGLAQSGVKAGTDKAAADQGSEGKPEGLRERKRRQTRERISEAAMTLFLERGFEATTVDDIAAAADVSKRSFFDYFATKEDVVFAWQDNFGTALAAAVAARPPGEPLTQVVEEALVEAVIAATQPRAMAIGELIHATPALGARDQLKYARLEQTLAAALADRVTDDADKPRARLIAMVTIGAMRIGGEGWRSRPQSESIESYVRKIFRTVWTQLGELSRDRGGR</sequence>
<evidence type="ECO:0000256" key="5">
    <source>
        <dbReference type="SAM" id="MobiDB-lite"/>
    </source>
</evidence>
<dbReference type="AlphaFoldDB" id="A0A4D7BH41"/>
<gene>
    <name evidence="7" type="ORF">E8M01_24870</name>
</gene>
<evidence type="ECO:0000256" key="3">
    <source>
        <dbReference type="ARBA" id="ARBA00023163"/>
    </source>
</evidence>
<keyword evidence="1" id="KW-0805">Transcription regulation</keyword>
<evidence type="ECO:0000256" key="2">
    <source>
        <dbReference type="ARBA" id="ARBA00023125"/>
    </source>
</evidence>
<dbReference type="PRINTS" id="PR00455">
    <property type="entry name" value="HTHTETR"/>
</dbReference>
<reference evidence="7 8" key="1">
    <citation type="submission" date="2019-04" db="EMBL/GenBank/DDBJ databases">
        <title>Phreatobacter aquaticus sp. nov.</title>
        <authorList>
            <person name="Choi A."/>
        </authorList>
    </citation>
    <scope>NUCLEOTIDE SEQUENCE [LARGE SCALE GENOMIC DNA]</scope>
    <source>
        <strain evidence="7 8">KCTC 52518</strain>
    </source>
</reference>
<dbReference type="PANTHER" id="PTHR30055">
    <property type="entry name" value="HTH-TYPE TRANSCRIPTIONAL REGULATOR RUTR"/>
    <property type="match status" value="1"/>
</dbReference>
<dbReference type="PROSITE" id="PS50977">
    <property type="entry name" value="HTH_TETR_2"/>
    <property type="match status" value="1"/>
</dbReference>
<evidence type="ECO:0000313" key="7">
    <source>
        <dbReference type="EMBL" id="QCI67182.1"/>
    </source>
</evidence>
<dbReference type="EMBL" id="CP039690">
    <property type="protein sequence ID" value="QCI67182.1"/>
    <property type="molecule type" value="Genomic_DNA"/>
</dbReference>
<dbReference type="Pfam" id="PF00440">
    <property type="entry name" value="TetR_N"/>
    <property type="match status" value="1"/>
</dbReference>
<evidence type="ECO:0000256" key="4">
    <source>
        <dbReference type="PROSITE-ProRule" id="PRU00335"/>
    </source>
</evidence>
<organism evidence="7 8">
    <name type="scientific">Phreatobacter stygius</name>
    <dbReference type="NCBI Taxonomy" id="1940610"/>
    <lineage>
        <taxon>Bacteria</taxon>
        <taxon>Pseudomonadati</taxon>
        <taxon>Pseudomonadota</taxon>
        <taxon>Alphaproteobacteria</taxon>
        <taxon>Hyphomicrobiales</taxon>
        <taxon>Phreatobacteraceae</taxon>
        <taxon>Phreatobacter</taxon>
    </lineage>
</organism>
<dbReference type="GO" id="GO:0003700">
    <property type="term" value="F:DNA-binding transcription factor activity"/>
    <property type="evidence" value="ECO:0007669"/>
    <property type="project" value="TreeGrafter"/>
</dbReference>
<protein>
    <submittedName>
        <fullName evidence="7">TetR family transcriptional regulator</fullName>
    </submittedName>
</protein>
<dbReference type="InterPro" id="IPR001647">
    <property type="entry name" value="HTH_TetR"/>
</dbReference>
<dbReference type="GO" id="GO:0000976">
    <property type="term" value="F:transcription cis-regulatory region binding"/>
    <property type="evidence" value="ECO:0007669"/>
    <property type="project" value="TreeGrafter"/>
</dbReference>
<proteinExistence type="predicted"/>
<dbReference type="OrthoDB" id="9811084at2"/>
<dbReference type="Pfam" id="PF17754">
    <property type="entry name" value="TetR_C_14"/>
    <property type="match status" value="1"/>
</dbReference>
<dbReference type="SUPFAM" id="SSF46689">
    <property type="entry name" value="Homeodomain-like"/>
    <property type="match status" value="1"/>
</dbReference>
<feature type="DNA-binding region" description="H-T-H motif" evidence="4">
    <location>
        <begin position="62"/>
        <end position="81"/>
    </location>
</feature>
<keyword evidence="8" id="KW-1185">Reference proteome</keyword>
<name>A0A4D7BH41_9HYPH</name>
<keyword evidence="2 4" id="KW-0238">DNA-binding</keyword>